<protein>
    <submittedName>
        <fullName evidence="1">Uncharacterized protein</fullName>
    </submittedName>
</protein>
<comment type="caution">
    <text evidence="1">The sequence shown here is derived from an EMBL/GenBank/DDBJ whole genome shotgun (WGS) entry which is preliminary data.</text>
</comment>
<dbReference type="AlphaFoldDB" id="A0AAD7BLE6"/>
<accession>A0AAD7BLE6</accession>
<reference evidence="1" key="1">
    <citation type="submission" date="2023-03" db="EMBL/GenBank/DDBJ databases">
        <title>Massive genome expansion in bonnet fungi (Mycena s.s.) driven by repeated elements and novel gene families across ecological guilds.</title>
        <authorList>
            <consortium name="Lawrence Berkeley National Laboratory"/>
            <person name="Harder C.B."/>
            <person name="Miyauchi S."/>
            <person name="Viragh M."/>
            <person name="Kuo A."/>
            <person name="Thoen E."/>
            <person name="Andreopoulos B."/>
            <person name="Lu D."/>
            <person name="Skrede I."/>
            <person name="Drula E."/>
            <person name="Henrissat B."/>
            <person name="Morin E."/>
            <person name="Kohler A."/>
            <person name="Barry K."/>
            <person name="LaButti K."/>
            <person name="Morin E."/>
            <person name="Salamov A."/>
            <person name="Lipzen A."/>
            <person name="Mereny Z."/>
            <person name="Hegedus B."/>
            <person name="Baldrian P."/>
            <person name="Stursova M."/>
            <person name="Weitz H."/>
            <person name="Taylor A."/>
            <person name="Grigoriev I.V."/>
            <person name="Nagy L.G."/>
            <person name="Martin F."/>
            <person name="Kauserud H."/>
        </authorList>
    </citation>
    <scope>NUCLEOTIDE SEQUENCE</scope>
    <source>
        <strain evidence="1">9284</strain>
    </source>
</reference>
<dbReference type="Proteomes" id="UP001221142">
    <property type="component" value="Unassembled WGS sequence"/>
</dbReference>
<keyword evidence="2" id="KW-1185">Reference proteome</keyword>
<dbReference type="EMBL" id="JARKIF010000013">
    <property type="protein sequence ID" value="KAJ7624434.1"/>
    <property type="molecule type" value="Genomic_DNA"/>
</dbReference>
<evidence type="ECO:0000313" key="2">
    <source>
        <dbReference type="Proteomes" id="UP001221142"/>
    </source>
</evidence>
<name>A0AAD7BLE6_9AGAR</name>
<sequence length="292" mass="33597">MAEKSIPPLLPPELEQDIFKLAAYTRPRSIPKLMLVAWRVKAWVEPLRYRVLLFSEGRPGLHSAWKYPYQDDDDFSHTFSIPPAILRASVRHLCIHHSDKELAKFLLPNCFSVYDLWASTHATLDLVGALRLRRLHCALKAVFDSSPVDFTHSLFIGLTHLEIFDYAEELPGATWSNVASIPNLTHLAFNDDGFLPFFPMLLRTCASLRVLALVEPTPIQYPPSAEISDELARDTRFVWIACTEFIMDWHQGALTGEDFWSRAETFIERRKRGKMTDPLQYWIEDDASERLP</sequence>
<gene>
    <name evidence="1" type="ORF">FB45DRAFT_82984</name>
</gene>
<proteinExistence type="predicted"/>
<evidence type="ECO:0000313" key="1">
    <source>
        <dbReference type="EMBL" id="KAJ7624434.1"/>
    </source>
</evidence>
<organism evidence="1 2">
    <name type="scientific">Roridomyces roridus</name>
    <dbReference type="NCBI Taxonomy" id="1738132"/>
    <lineage>
        <taxon>Eukaryota</taxon>
        <taxon>Fungi</taxon>
        <taxon>Dikarya</taxon>
        <taxon>Basidiomycota</taxon>
        <taxon>Agaricomycotina</taxon>
        <taxon>Agaricomycetes</taxon>
        <taxon>Agaricomycetidae</taxon>
        <taxon>Agaricales</taxon>
        <taxon>Marasmiineae</taxon>
        <taxon>Mycenaceae</taxon>
        <taxon>Roridomyces</taxon>
    </lineage>
</organism>